<comment type="caution">
    <text evidence="1">The sequence shown here is derived from an EMBL/GenBank/DDBJ whole genome shotgun (WGS) entry which is preliminary data.</text>
</comment>
<dbReference type="AlphaFoldDB" id="A0ABD3SGG6"/>
<accession>A0ABD3SGG6</accession>
<dbReference type="EMBL" id="JALLPB020000037">
    <property type="protein sequence ID" value="KAL3823473.1"/>
    <property type="molecule type" value="Genomic_DNA"/>
</dbReference>
<keyword evidence="2" id="KW-1185">Reference proteome</keyword>
<protein>
    <submittedName>
        <fullName evidence="1">Uncharacterized protein</fullName>
    </submittedName>
</protein>
<dbReference type="Proteomes" id="UP001530377">
    <property type="component" value="Unassembled WGS sequence"/>
</dbReference>
<name>A0ABD3SGG6_9STRA</name>
<organism evidence="1 2">
    <name type="scientific">Cyclostephanos tholiformis</name>
    <dbReference type="NCBI Taxonomy" id="382380"/>
    <lineage>
        <taxon>Eukaryota</taxon>
        <taxon>Sar</taxon>
        <taxon>Stramenopiles</taxon>
        <taxon>Ochrophyta</taxon>
        <taxon>Bacillariophyta</taxon>
        <taxon>Coscinodiscophyceae</taxon>
        <taxon>Thalassiosirophycidae</taxon>
        <taxon>Stephanodiscales</taxon>
        <taxon>Stephanodiscaceae</taxon>
        <taxon>Cyclostephanos</taxon>
    </lineage>
</organism>
<reference evidence="1 2" key="1">
    <citation type="submission" date="2024-10" db="EMBL/GenBank/DDBJ databases">
        <title>Updated reference genomes for cyclostephanoid diatoms.</title>
        <authorList>
            <person name="Roberts W.R."/>
            <person name="Alverson A.J."/>
        </authorList>
    </citation>
    <scope>NUCLEOTIDE SEQUENCE [LARGE SCALE GENOMIC DNA]</scope>
    <source>
        <strain evidence="1 2">AJA228-03</strain>
    </source>
</reference>
<evidence type="ECO:0000313" key="1">
    <source>
        <dbReference type="EMBL" id="KAL3823473.1"/>
    </source>
</evidence>
<evidence type="ECO:0000313" key="2">
    <source>
        <dbReference type="Proteomes" id="UP001530377"/>
    </source>
</evidence>
<proteinExistence type="predicted"/>
<sequence length="161" mass="18192">MTTLRQSQRAYLVARAAALVAFHYANGRNKIKISNCKGIPYCTWVHHSAEDIHQCLGNGYFPSAYQMTYESFCILHGKLKGGFCAAIAQSKPHKKGRRKGGSYNSPFEISLWVRYGCNASFYDVMVKYGISHTEFFDSVWYVSTAINNCEEFDVSYPSSPK</sequence>
<gene>
    <name evidence="1" type="ORF">ACHAXA_010233</name>
</gene>